<proteinExistence type="inferred from homology"/>
<evidence type="ECO:0000256" key="4">
    <source>
        <dbReference type="PIRSR" id="PIRSR606710-1"/>
    </source>
</evidence>
<dbReference type="GO" id="GO:0005975">
    <property type="term" value="P:carbohydrate metabolic process"/>
    <property type="evidence" value="ECO:0007669"/>
    <property type="project" value="InterPro"/>
</dbReference>
<evidence type="ECO:0000256" key="3">
    <source>
        <dbReference type="ARBA" id="ARBA00023295"/>
    </source>
</evidence>
<dbReference type="AlphaFoldDB" id="A0A9D9EK42"/>
<name>A0A9D9EK42_9SPIR</name>
<dbReference type="Pfam" id="PF17851">
    <property type="entry name" value="GH43_C2"/>
    <property type="match status" value="1"/>
</dbReference>
<comment type="similarity">
    <text evidence="1 6">Belongs to the glycosyl hydrolase 43 family.</text>
</comment>
<dbReference type="PANTHER" id="PTHR42812">
    <property type="entry name" value="BETA-XYLOSIDASE"/>
    <property type="match status" value="1"/>
</dbReference>
<keyword evidence="2 6" id="KW-0378">Hydrolase</keyword>
<dbReference type="Gene3D" id="2.60.120.200">
    <property type="match status" value="1"/>
</dbReference>
<dbReference type="CDD" id="cd09000">
    <property type="entry name" value="GH43_SXA-like"/>
    <property type="match status" value="1"/>
</dbReference>
<evidence type="ECO:0000313" key="8">
    <source>
        <dbReference type="EMBL" id="MBO8449586.1"/>
    </source>
</evidence>
<evidence type="ECO:0000313" key="9">
    <source>
        <dbReference type="Proteomes" id="UP000823616"/>
    </source>
</evidence>
<dbReference type="InterPro" id="IPR006710">
    <property type="entry name" value="Glyco_hydro_43"/>
</dbReference>
<keyword evidence="3 6" id="KW-0326">Glycosidase</keyword>
<dbReference type="InterPro" id="IPR051795">
    <property type="entry name" value="Glycosyl_Hydrlase_43"/>
</dbReference>
<feature type="active site" description="Proton donor" evidence="4">
    <location>
        <position position="191"/>
    </location>
</feature>
<evidence type="ECO:0000256" key="5">
    <source>
        <dbReference type="PIRSR" id="PIRSR606710-2"/>
    </source>
</evidence>
<dbReference type="InterPro" id="IPR041542">
    <property type="entry name" value="GH43_C2"/>
</dbReference>
<organism evidence="8 9">
    <name type="scientific">Candidatus Avitreponema avistercoris</name>
    <dbReference type="NCBI Taxonomy" id="2840705"/>
    <lineage>
        <taxon>Bacteria</taxon>
        <taxon>Pseudomonadati</taxon>
        <taxon>Spirochaetota</taxon>
        <taxon>Spirochaetia</taxon>
        <taxon>Spirochaetales</taxon>
        <taxon>Candidatus Avitreponema</taxon>
    </lineage>
</organism>
<gene>
    <name evidence="8" type="ORF">IAA96_00565</name>
</gene>
<feature type="active site" description="Proton acceptor" evidence="4">
    <location>
        <position position="16"/>
    </location>
</feature>
<evidence type="ECO:0000256" key="2">
    <source>
        <dbReference type="ARBA" id="ARBA00022801"/>
    </source>
</evidence>
<comment type="caution">
    <text evidence="8">The sequence shown here is derived from an EMBL/GenBank/DDBJ whole genome shotgun (WGS) entry which is preliminary data.</text>
</comment>
<reference evidence="8" key="2">
    <citation type="journal article" date="2021" name="PeerJ">
        <title>Extensive microbial diversity within the chicken gut microbiome revealed by metagenomics and culture.</title>
        <authorList>
            <person name="Gilroy R."/>
            <person name="Ravi A."/>
            <person name="Getino M."/>
            <person name="Pursley I."/>
            <person name="Horton D.L."/>
            <person name="Alikhan N.F."/>
            <person name="Baker D."/>
            <person name="Gharbi K."/>
            <person name="Hall N."/>
            <person name="Watson M."/>
            <person name="Adriaenssens E.M."/>
            <person name="Foster-Nyarko E."/>
            <person name="Jarju S."/>
            <person name="Secka A."/>
            <person name="Antonio M."/>
            <person name="Oren A."/>
            <person name="Chaudhuri R.R."/>
            <person name="La Ragione R."/>
            <person name="Hildebrand F."/>
            <person name="Pallen M.J."/>
        </authorList>
    </citation>
    <scope>NUCLEOTIDE SEQUENCE</scope>
    <source>
        <strain evidence="8">B3-4054</strain>
    </source>
</reference>
<dbReference type="Proteomes" id="UP000823616">
    <property type="component" value="Unassembled WGS sequence"/>
</dbReference>
<protein>
    <submittedName>
        <fullName evidence="8">Glycoside hydrolase family 43 protein</fullName>
    </submittedName>
</protein>
<reference evidence="8" key="1">
    <citation type="submission" date="2020-10" db="EMBL/GenBank/DDBJ databases">
        <authorList>
            <person name="Gilroy R."/>
        </authorList>
    </citation>
    <scope>NUCLEOTIDE SEQUENCE</scope>
    <source>
        <strain evidence="8">B3-4054</strain>
    </source>
</reference>
<dbReference type="SUPFAM" id="SSF49899">
    <property type="entry name" value="Concanavalin A-like lectins/glucanases"/>
    <property type="match status" value="1"/>
</dbReference>
<dbReference type="InterPro" id="IPR023296">
    <property type="entry name" value="Glyco_hydro_beta-prop_sf"/>
</dbReference>
<accession>A0A9D9EK42</accession>
<evidence type="ECO:0000256" key="6">
    <source>
        <dbReference type="RuleBase" id="RU361187"/>
    </source>
</evidence>
<evidence type="ECO:0000256" key="1">
    <source>
        <dbReference type="ARBA" id="ARBA00009865"/>
    </source>
</evidence>
<feature type="site" description="Important for catalytic activity, responsible for pKa modulation of the active site Glu and correct orientation of both the proton donor and substrate" evidence="5">
    <location>
        <position position="131"/>
    </location>
</feature>
<dbReference type="EMBL" id="JADIMS010000010">
    <property type="protein sequence ID" value="MBO8449586.1"/>
    <property type="molecule type" value="Genomic_DNA"/>
</dbReference>
<dbReference type="SUPFAM" id="SSF75005">
    <property type="entry name" value="Arabinanase/levansucrase/invertase"/>
    <property type="match status" value="1"/>
</dbReference>
<dbReference type="InterPro" id="IPR013320">
    <property type="entry name" value="ConA-like_dom_sf"/>
</dbReference>
<dbReference type="GO" id="GO:0004553">
    <property type="term" value="F:hydrolase activity, hydrolyzing O-glycosyl compounds"/>
    <property type="evidence" value="ECO:0007669"/>
    <property type="project" value="InterPro"/>
</dbReference>
<sequence length="551" mass="61575">MAVLCKNPVLPGFHPDPSIVQVNGEYFIANSTFEWYPGVEIHRSRNLVDWERVPSPLASPRLLDMTGCMPSCGIWAPCLSYADGLFWLIYTNVRSWGEYGPWKDSPNFLTTAPSIEGPWSDPVFLTASGFDPSLFHDDDGRKWLVSMEWDYRKTGWENFSGLLVQEYSPAEKRLTGSPRKIFLGSQIGMVEGPHIYKRDGMYYILAAEGGTSYEHAATVARSKTLEGPYELHPENPLISAYGRDTKIKKAGHASWCDTPDGRSYLAFLCGRPLPGTDRCVLGRETSLAELEWKDGWPWIKHSGATQLADGLGGNYPDEAFSPPLPGAAPADAGGFYPPAQHSRRYDFAALKEIPGDFMTLRNAPQPGVYSLTDRPGFLRIRGGESPVSFFHQSLLARRQTDFSFTAETCLEFEPAYFQEFAGLSWRYDEGNQYLLAVSFEEGWGKTVRVLTLRDRKFEISAPAVVRPGIPLYLGLTVRGRSGFFRISEDGKHWRVMRPELDASLLSDEYPSMGFTGAFVGLFCCDTASYRAAADFAYLDYKAENDTQDTAP</sequence>
<dbReference type="PANTHER" id="PTHR42812:SF12">
    <property type="entry name" value="BETA-XYLOSIDASE-RELATED"/>
    <property type="match status" value="1"/>
</dbReference>
<dbReference type="Pfam" id="PF04616">
    <property type="entry name" value="Glyco_hydro_43"/>
    <property type="match status" value="1"/>
</dbReference>
<dbReference type="Gene3D" id="2.115.10.20">
    <property type="entry name" value="Glycosyl hydrolase domain, family 43"/>
    <property type="match status" value="1"/>
</dbReference>
<evidence type="ECO:0000259" key="7">
    <source>
        <dbReference type="Pfam" id="PF17851"/>
    </source>
</evidence>
<feature type="domain" description="Beta-xylosidase C-terminal Concanavalin A-like" evidence="7">
    <location>
        <begin position="345"/>
        <end position="541"/>
    </location>
</feature>